<protein>
    <submittedName>
        <fullName evidence="2">Uncharacterized protein</fullName>
    </submittedName>
</protein>
<dbReference type="AlphaFoldDB" id="A0A7M1LFV6"/>
<keyword evidence="3" id="KW-1185">Reference proteome</keyword>
<dbReference type="Proteomes" id="UP000594749">
    <property type="component" value="Chromosome"/>
</dbReference>
<evidence type="ECO:0000256" key="1">
    <source>
        <dbReference type="SAM" id="Phobius"/>
    </source>
</evidence>
<reference evidence="2 3" key="1">
    <citation type="submission" date="2020-10" db="EMBL/GenBank/DDBJ databases">
        <title>Campylobacter and Helicobacter PacBio genomes.</title>
        <authorList>
            <person name="Lane C."/>
        </authorList>
    </citation>
    <scope>NUCLEOTIDE SEQUENCE [LARGE SCALE GENOMIC DNA]</scope>
    <source>
        <strain evidence="2 3">2016D-0077</strain>
    </source>
</reference>
<keyword evidence="1" id="KW-1133">Transmembrane helix</keyword>
<gene>
    <name evidence="2" type="ORF">IMC76_01285</name>
</gene>
<evidence type="ECO:0000313" key="2">
    <source>
        <dbReference type="EMBL" id="QOQ87482.1"/>
    </source>
</evidence>
<dbReference type="EMBL" id="CP063078">
    <property type="protein sequence ID" value="QOQ87482.1"/>
    <property type="molecule type" value="Genomic_DNA"/>
</dbReference>
<accession>A0A7M1LFV6</accession>
<keyword evidence="1" id="KW-0472">Membrane</keyword>
<dbReference type="OrthoDB" id="5355230at2"/>
<dbReference type="RefSeq" id="WP_025803047.1">
    <property type="nucleotide sequence ID" value="NZ_CP053842.1"/>
</dbReference>
<feature type="transmembrane region" description="Helical" evidence="1">
    <location>
        <begin position="55"/>
        <end position="78"/>
    </location>
</feature>
<evidence type="ECO:0000313" key="3">
    <source>
        <dbReference type="Proteomes" id="UP000594749"/>
    </source>
</evidence>
<sequence>MSEFEKAIDEPLKLTKQKFKKYIKFYKFFIYSGYFLIFIFVYFPLIAFLKGSLELFYISIATFVIFLIIIFMPAMFIWGDKYEEYSLFFKENFIKAIILYIDNSFKYDPFEGISQDEFNKNTQLKREFLSSGKFDNWRKRWHSF</sequence>
<proteinExistence type="predicted"/>
<feature type="transmembrane region" description="Helical" evidence="1">
    <location>
        <begin position="28"/>
        <end position="49"/>
    </location>
</feature>
<organism evidence="2 3">
    <name type="scientific">Campylobacter corcagiensis</name>
    <dbReference type="NCBI Taxonomy" id="1448857"/>
    <lineage>
        <taxon>Bacteria</taxon>
        <taxon>Pseudomonadati</taxon>
        <taxon>Campylobacterota</taxon>
        <taxon>Epsilonproteobacteria</taxon>
        <taxon>Campylobacterales</taxon>
        <taxon>Campylobacteraceae</taxon>
        <taxon>Campylobacter</taxon>
    </lineage>
</organism>
<name>A0A7M1LFV6_9BACT</name>
<keyword evidence="1" id="KW-0812">Transmembrane</keyword>